<dbReference type="InterPro" id="IPR051886">
    <property type="entry name" value="Seed_Dev/Stress_Resp_Reg"/>
</dbReference>
<dbReference type="Pfam" id="PF14144">
    <property type="entry name" value="DOG1"/>
    <property type="match status" value="1"/>
</dbReference>
<dbReference type="PANTHER" id="PTHR46354">
    <property type="entry name" value="DOG1 DOMAIN-CONTAINING PROTEIN"/>
    <property type="match status" value="1"/>
</dbReference>
<organism evidence="2 3">
    <name type="scientific">Penstemon davidsonii</name>
    <dbReference type="NCBI Taxonomy" id="160366"/>
    <lineage>
        <taxon>Eukaryota</taxon>
        <taxon>Viridiplantae</taxon>
        <taxon>Streptophyta</taxon>
        <taxon>Embryophyta</taxon>
        <taxon>Tracheophyta</taxon>
        <taxon>Spermatophyta</taxon>
        <taxon>Magnoliopsida</taxon>
        <taxon>eudicotyledons</taxon>
        <taxon>Gunneridae</taxon>
        <taxon>Pentapetalae</taxon>
        <taxon>asterids</taxon>
        <taxon>lamiids</taxon>
        <taxon>Lamiales</taxon>
        <taxon>Plantaginaceae</taxon>
        <taxon>Cheloneae</taxon>
        <taxon>Penstemon</taxon>
    </lineage>
</organism>
<accession>A0ABR0DN46</accession>
<evidence type="ECO:0000313" key="2">
    <source>
        <dbReference type="EMBL" id="KAK4490636.1"/>
    </source>
</evidence>
<dbReference type="InterPro" id="IPR025422">
    <property type="entry name" value="TGA_domain"/>
</dbReference>
<proteinExistence type="predicted"/>
<name>A0ABR0DN46_9LAMI</name>
<dbReference type="Proteomes" id="UP001291926">
    <property type="component" value="Unassembled WGS sequence"/>
</dbReference>
<gene>
    <name evidence="2" type="ORF">RD792_001324</name>
</gene>
<dbReference type="PROSITE" id="PS51806">
    <property type="entry name" value="DOG1"/>
    <property type="match status" value="1"/>
</dbReference>
<reference evidence="2 3" key="1">
    <citation type="journal article" date="2023" name="bioRxiv">
        <title>Genome report: Whole genome sequence and annotation of Penstemon davidsonii.</title>
        <authorList>
            <person name="Ostevik K.L."/>
            <person name="Alabady M."/>
            <person name="Zhang M."/>
            <person name="Rausher M.D."/>
        </authorList>
    </citation>
    <scope>NUCLEOTIDE SEQUENCE [LARGE SCALE GENOMIC DNA]</scope>
    <source>
        <strain evidence="2">DNT005</strain>
        <tissue evidence="2">Whole leaf</tissue>
    </source>
</reference>
<evidence type="ECO:0000259" key="1">
    <source>
        <dbReference type="PROSITE" id="PS51806"/>
    </source>
</evidence>
<evidence type="ECO:0000313" key="3">
    <source>
        <dbReference type="Proteomes" id="UP001291926"/>
    </source>
</evidence>
<keyword evidence="3" id="KW-1185">Reference proteome</keyword>
<sequence>MMSKGATYITQAIRTGTAELNTFHRFFECWIVEQSQHLQELVRASKEREEHRQQKRGVQNGEELRPLLNRVSQHYEHYYSTKSLWAKNHIWSMFHPSWRSSLEDAFLWIGGWRPSMAFHLLYSKSGLQFEARYDELIQGVSTGDLGDLSSIQLNQVNELQREVIKEEKELSEKLAELQETVADRTMVDLAHAMTEMMMEGAMDLVMDNEGRVDASLIPKEEGLVEILQRADDLRLKTLKEVLNILSPIQGVYFLIAAAELHLRSHDWGKRKDERNHTMP</sequence>
<dbReference type="PANTHER" id="PTHR46354:SF4">
    <property type="entry name" value="PROTEIN DOG1-LIKE 3"/>
    <property type="match status" value="1"/>
</dbReference>
<dbReference type="EMBL" id="JAYDYQ010001087">
    <property type="protein sequence ID" value="KAK4490636.1"/>
    <property type="molecule type" value="Genomic_DNA"/>
</dbReference>
<feature type="domain" description="DOG1" evidence="1">
    <location>
        <begin position="20"/>
        <end position="274"/>
    </location>
</feature>
<protein>
    <recommendedName>
        <fullName evidence="1">DOG1 domain-containing protein</fullName>
    </recommendedName>
</protein>
<comment type="caution">
    <text evidence="2">The sequence shown here is derived from an EMBL/GenBank/DDBJ whole genome shotgun (WGS) entry which is preliminary data.</text>
</comment>